<dbReference type="AlphaFoldDB" id="A0A089MCI1"/>
<dbReference type="eggNOG" id="ENOG5030607">
    <property type="taxonomic scope" value="Bacteria"/>
</dbReference>
<sequence>MSAMPQTLVKNVDFFVAALSQTYVSALQLDPDGMYSQVGIGIVEKFAEDYVRLKRFDGSVSHYDREITKFQHNKA</sequence>
<dbReference type="HOGENOM" id="CLU_190693_0_0_9"/>
<proteinExistence type="predicted"/>
<reference evidence="1 2" key="1">
    <citation type="submission" date="2014-08" db="EMBL/GenBank/DDBJ databases">
        <title>Comparative genomics of the Paenibacillus odorifer group.</title>
        <authorList>
            <person name="den Bakker H.C."/>
            <person name="Tsai Y.-C."/>
            <person name="Martin N."/>
            <person name="Korlach J."/>
            <person name="Wiedmann M."/>
        </authorList>
    </citation>
    <scope>NUCLEOTIDE SEQUENCE [LARGE SCALE GENOMIC DNA]</scope>
    <source>
        <strain evidence="1 2">DSM 15220</strain>
    </source>
</reference>
<accession>A0A089MCI1</accession>
<gene>
    <name evidence="1" type="ORF">PGRAT_22300</name>
</gene>
<dbReference type="Proteomes" id="UP000029500">
    <property type="component" value="Chromosome"/>
</dbReference>
<evidence type="ECO:0000313" key="1">
    <source>
        <dbReference type="EMBL" id="AIQ70075.1"/>
    </source>
</evidence>
<keyword evidence="2" id="KW-1185">Reference proteome</keyword>
<evidence type="ECO:0000313" key="2">
    <source>
        <dbReference type="Proteomes" id="UP000029500"/>
    </source>
</evidence>
<dbReference type="KEGG" id="pgm:PGRAT_22300"/>
<dbReference type="EMBL" id="CP009287">
    <property type="protein sequence ID" value="AIQ70075.1"/>
    <property type="molecule type" value="Genomic_DNA"/>
</dbReference>
<organism evidence="1 2">
    <name type="scientific">Paenibacillus graminis</name>
    <dbReference type="NCBI Taxonomy" id="189425"/>
    <lineage>
        <taxon>Bacteria</taxon>
        <taxon>Bacillati</taxon>
        <taxon>Bacillota</taxon>
        <taxon>Bacilli</taxon>
        <taxon>Bacillales</taxon>
        <taxon>Paenibacillaceae</taxon>
        <taxon>Paenibacillus</taxon>
    </lineage>
</organism>
<dbReference type="STRING" id="189425.PGRAT_22300"/>
<protein>
    <submittedName>
        <fullName evidence="1">Uncharacterized protein</fullName>
    </submittedName>
</protein>
<name>A0A089MCI1_9BACL</name>